<dbReference type="SMART" id="SM00717">
    <property type="entry name" value="SANT"/>
    <property type="match status" value="2"/>
</dbReference>
<dbReference type="SUPFAM" id="SSF46689">
    <property type="entry name" value="Homeodomain-like"/>
    <property type="match status" value="2"/>
</dbReference>
<keyword evidence="1" id="KW-0805">Transcription regulation</keyword>
<dbReference type="InterPro" id="IPR009057">
    <property type="entry name" value="Homeodomain-like_sf"/>
</dbReference>
<evidence type="ECO:0000256" key="4">
    <source>
        <dbReference type="ARBA" id="ARBA00023242"/>
    </source>
</evidence>
<feature type="domain" description="HTH myb-type" evidence="7">
    <location>
        <begin position="118"/>
        <end position="168"/>
    </location>
</feature>
<protein>
    <recommendedName>
        <fullName evidence="10">Myb-like DNA-binding domain containing protein</fullName>
    </recommendedName>
</protein>
<dbReference type="PROSITE" id="PS51294">
    <property type="entry name" value="HTH_MYB"/>
    <property type="match status" value="2"/>
</dbReference>
<name>A0ABR2H712_9EUKA</name>
<dbReference type="PANTHER" id="PTHR46621:SF1">
    <property type="entry name" value="SNRNA-ACTIVATING PROTEIN COMPLEX SUBUNIT 4"/>
    <property type="match status" value="1"/>
</dbReference>
<keyword evidence="3" id="KW-0804">Transcription</keyword>
<proteinExistence type="predicted"/>
<dbReference type="EMBL" id="JAPFFF010000040">
    <property type="protein sequence ID" value="KAK8841946.1"/>
    <property type="molecule type" value="Genomic_DNA"/>
</dbReference>
<evidence type="ECO:0000256" key="1">
    <source>
        <dbReference type="ARBA" id="ARBA00023015"/>
    </source>
</evidence>
<accession>A0ABR2H712</accession>
<evidence type="ECO:0000256" key="3">
    <source>
        <dbReference type="ARBA" id="ARBA00023163"/>
    </source>
</evidence>
<comment type="caution">
    <text evidence="8">The sequence shown here is derived from an EMBL/GenBank/DDBJ whole genome shotgun (WGS) entry which is preliminary data.</text>
</comment>
<feature type="domain" description="HTH myb-type" evidence="7">
    <location>
        <begin position="62"/>
        <end position="117"/>
    </location>
</feature>
<dbReference type="Gene3D" id="1.10.10.60">
    <property type="entry name" value="Homeodomain-like"/>
    <property type="match status" value="2"/>
</dbReference>
<keyword evidence="2" id="KW-0238">DNA-binding</keyword>
<gene>
    <name evidence="8" type="ORF">M9Y10_026901</name>
</gene>
<evidence type="ECO:0008006" key="10">
    <source>
        <dbReference type="Google" id="ProtNLM"/>
    </source>
</evidence>
<dbReference type="Pfam" id="PF13921">
    <property type="entry name" value="Myb_DNA-bind_6"/>
    <property type="match status" value="1"/>
</dbReference>
<evidence type="ECO:0000313" key="9">
    <source>
        <dbReference type="Proteomes" id="UP001470230"/>
    </source>
</evidence>
<feature type="region of interest" description="Disordered" evidence="5">
    <location>
        <begin position="194"/>
        <end position="216"/>
    </location>
</feature>
<evidence type="ECO:0000259" key="7">
    <source>
        <dbReference type="PROSITE" id="PS51294"/>
    </source>
</evidence>
<evidence type="ECO:0000313" key="8">
    <source>
        <dbReference type="EMBL" id="KAK8841946.1"/>
    </source>
</evidence>
<dbReference type="Proteomes" id="UP001470230">
    <property type="component" value="Unassembled WGS sequence"/>
</dbReference>
<organism evidence="8 9">
    <name type="scientific">Tritrichomonas musculus</name>
    <dbReference type="NCBI Taxonomy" id="1915356"/>
    <lineage>
        <taxon>Eukaryota</taxon>
        <taxon>Metamonada</taxon>
        <taxon>Parabasalia</taxon>
        <taxon>Tritrichomonadida</taxon>
        <taxon>Tritrichomonadidae</taxon>
        <taxon>Tritrichomonas</taxon>
    </lineage>
</organism>
<feature type="compositionally biased region" description="Low complexity" evidence="5">
    <location>
        <begin position="194"/>
        <end position="211"/>
    </location>
</feature>
<feature type="domain" description="Myb-like" evidence="6">
    <location>
        <begin position="69"/>
        <end position="113"/>
    </location>
</feature>
<dbReference type="PANTHER" id="PTHR46621">
    <property type="entry name" value="SNRNA-ACTIVATING PROTEIN COMPLEX SUBUNIT 4"/>
    <property type="match status" value="1"/>
</dbReference>
<keyword evidence="4" id="KW-0539">Nucleus</keyword>
<dbReference type="CDD" id="cd00167">
    <property type="entry name" value="SANT"/>
    <property type="match status" value="2"/>
</dbReference>
<dbReference type="InterPro" id="IPR017930">
    <property type="entry name" value="Myb_dom"/>
</dbReference>
<keyword evidence="9" id="KW-1185">Reference proteome</keyword>
<dbReference type="PROSITE" id="PS50090">
    <property type="entry name" value="MYB_LIKE"/>
    <property type="match status" value="2"/>
</dbReference>
<sequence length="254" mass="30192">MESINIPETDHNCSDNMLQSFIFDSSFNSDQLNDYEDGEDDIVSCEEENVNDNNASKEKKKTIFTKHKKFSREEDRKLIFLVSIFGVKDWRNLAKKMEGRNSRQCRERWQNYLNPNLNHSSWSKEEDEKLLNLREEHGPKWKLISKHFRNRTDAMIKNRYYVLMRSEKKKNEKDDDELFSNSKNIQNANPLFIDNNENNINQKNVDNNNNNNDKKEEDINSYFMNIPDNYEEYDEFFGEGSTAFGNDDIDNSFA</sequence>
<dbReference type="InterPro" id="IPR001005">
    <property type="entry name" value="SANT/Myb"/>
</dbReference>
<dbReference type="InterPro" id="IPR051575">
    <property type="entry name" value="Myb-like_DNA-bd"/>
</dbReference>
<evidence type="ECO:0000259" key="6">
    <source>
        <dbReference type="PROSITE" id="PS50090"/>
    </source>
</evidence>
<evidence type="ECO:0000256" key="5">
    <source>
        <dbReference type="SAM" id="MobiDB-lite"/>
    </source>
</evidence>
<reference evidence="8 9" key="1">
    <citation type="submission" date="2024-04" db="EMBL/GenBank/DDBJ databases">
        <title>Tritrichomonas musculus Genome.</title>
        <authorList>
            <person name="Alves-Ferreira E."/>
            <person name="Grigg M."/>
            <person name="Lorenzi H."/>
            <person name="Galac M."/>
        </authorList>
    </citation>
    <scope>NUCLEOTIDE SEQUENCE [LARGE SCALE GENOMIC DNA]</scope>
    <source>
        <strain evidence="8 9">EAF2021</strain>
    </source>
</reference>
<feature type="domain" description="Myb-like" evidence="6">
    <location>
        <begin position="114"/>
        <end position="164"/>
    </location>
</feature>
<evidence type="ECO:0000256" key="2">
    <source>
        <dbReference type="ARBA" id="ARBA00023125"/>
    </source>
</evidence>